<feature type="domain" description="AAA+ ATPase" evidence="4">
    <location>
        <begin position="369"/>
        <end position="507"/>
    </location>
</feature>
<dbReference type="InterPro" id="IPR000641">
    <property type="entry name" value="CbxX/CfxQ"/>
</dbReference>
<reference evidence="5" key="1">
    <citation type="journal article" date="2020" name="Stud. Mycol.">
        <title>101 Dothideomycetes genomes: a test case for predicting lifestyles and emergence of pathogens.</title>
        <authorList>
            <person name="Haridas S."/>
            <person name="Albert R."/>
            <person name="Binder M."/>
            <person name="Bloem J."/>
            <person name="Labutti K."/>
            <person name="Salamov A."/>
            <person name="Andreopoulos B."/>
            <person name="Baker S."/>
            <person name="Barry K."/>
            <person name="Bills G."/>
            <person name="Bluhm B."/>
            <person name="Cannon C."/>
            <person name="Castanera R."/>
            <person name="Culley D."/>
            <person name="Daum C."/>
            <person name="Ezra D."/>
            <person name="Gonzalez J."/>
            <person name="Henrissat B."/>
            <person name="Kuo A."/>
            <person name="Liang C."/>
            <person name="Lipzen A."/>
            <person name="Lutzoni F."/>
            <person name="Magnuson J."/>
            <person name="Mondo S."/>
            <person name="Nolan M."/>
            <person name="Ohm R."/>
            <person name="Pangilinan J."/>
            <person name="Park H.-J."/>
            <person name="Ramirez L."/>
            <person name="Alfaro M."/>
            <person name="Sun H."/>
            <person name="Tritt A."/>
            <person name="Yoshinaga Y."/>
            <person name="Zwiers L.-H."/>
            <person name="Turgeon B."/>
            <person name="Goodwin S."/>
            <person name="Spatafora J."/>
            <person name="Crous P."/>
            <person name="Grigoriev I."/>
        </authorList>
    </citation>
    <scope>NUCLEOTIDE SEQUENCE</scope>
    <source>
        <strain evidence="5">CBS 133067</strain>
    </source>
</reference>
<dbReference type="Pfam" id="PF00004">
    <property type="entry name" value="AAA"/>
    <property type="match status" value="3"/>
</dbReference>
<dbReference type="Gene3D" id="3.40.50.300">
    <property type="entry name" value="P-loop containing nucleotide triphosphate hydrolases"/>
    <property type="match status" value="3"/>
</dbReference>
<dbReference type="PANTHER" id="PTHR43392:SF2">
    <property type="entry name" value="AAA-TYPE ATPASE FAMILY PROTEIN _ ANKYRIN REPEAT FAMILY PROTEIN"/>
    <property type="match status" value="1"/>
</dbReference>
<feature type="non-terminal residue" evidence="5">
    <location>
        <position position="855"/>
    </location>
</feature>
<dbReference type="Proteomes" id="UP000799772">
    <property type="component" value="Unassembled WGS sequence"/>
</dbReference>
<dbReference type="InterPro" id="IPR041627">
    <property type="entry name" value="AAA_lid_6"/>
</dbReference>
<gene>
    <name evidence="5" type="ORF">NA57DRAFT_44370</name>
</gene>
<proteinExistence type="inferred from homology"/>
<dbReference type="InterPro" id="IPR050773">
    <property type="entry name" value="CbxX/CfxQ_RuBisCO_ESX"/>
</dbReference>
<evidence type="ECO:0000256" key="3">
    <source>
        <dbReference type="ARBA" id="ARBA00022840"/>
    </source>
</evidence>
<organism evidence="5 6">
    <name type="scientific">Rhizodiscina lignyota</name>
    <dbReference type="NCBI Taxonomy" id="1504668"/>
    <lineage>
        <taxon>Eukaryota</taxon>
        <taxon>Fungi</taxon>
        <taxon>Dikarya</taxon>
        <taxon>Ascomycota</taxon>
        <taxon>Pezizomycotina</taxon>
        <taxon>Dothideomycetes</taxon>
        <taxon>Pleosporomycetidae</taxon>
        <taxon>Aulographales</taxon>
        <taxon>Rhizodiscinaceae</taxon>
        <taxon>Rhizodiscina</taxon>
    </lineage>
</organism>
<dbReference type="SMART" id="SM00382">
    <property type="entry name" value="AAA"/>
    <property type="match status" value="3"/>
</dbReference>
<evidence type="ECO:0000256" key="2">
    <source>
        <dbReference type="ARBA" id="ARBA00022741"/>
    </source>
</evidence>
<dbReference type="InterPro" id="IPR003593">
    <property type="entry name" value="AAA+_ATPase"/>
</dbReference>
<dbReference type="InterPro" id="IPR003959">
    <property type="entry name" value="ATPase_AAA_core"/>
</dbReference>
<dbReference type="EMBL" id="ML978131">
    <property type="protein sequence ID" value="KAF2095592.1"/>
    <property type="molecule type" value="Genomic_DNA"/>
</dbReference>
<dbReference type="PRINTS" id="PR00819">
    <property type="entry name" value="CBXCFQXSUPER"/>
</dbReference>
<dbReference type="SUPFAM" id="SSF52540">
    <property type="entry name" value="P-loop containing nucleoside triphosphate hydrolases"/>
    <property type="match status" value="3"/>
</dbReference>
<keyword evidence="3" id="KW-0067">ATP-binding</keyword>
<comment type="caution">
    <text evidence="5">The sequence shown here is derived from an EMBL/GenBank/DDBJ whole genome shotgun (WGS) entry which is preliminary data.</text>
</comment>
<keyword evidence="5" id="KW-0378">Hydrolase</keyword>
<feature type="domain" description="AAA+ ATPase" evidence="4">
    <location>
        <begin position="644"/>
        <end position="781"/>
    </location>
</feature>
<comment type="similarity">
    <text evidence="1">Belongs to the CbxX/CfxQ family.</text>
</comment>
<dbReference type="Pfam" id="PF17866">
    <property type="entry name" value="AAA_lid_6"/>
    <property type="match status" value="2"/>
</dbReference>
<evidence type="ECO:0000256" key="1">
    <source>
        <dbReference type="ARBA" id="ARBA00010378"/>
    </source>
</evidence>
<dbReference type="CDD" id="cd00009">
    <property type="entry name" value="AAA"/>
    <property type="match status" value="2"/>
</dbReference>
<sequence length="855" mass="95517">MPALDNIAAAKRFKLKPSTAKEEWEKHKQQNEHITNEEWAQKIDQLMALVGLEEVKAQFLSILAKIDTCRDQQAALNSDSDKRFNVIFQGNPGTGKTTVALIYGEFMHLVGALESKKMKNTTGAKLAYRGPKGAKKSIKKLLSDSDGGTLFVDEAYQLVAPHSSNQGRQALDVILTEMENNIEKLLAIFAGYKSDMEAFFEHNPGLASRIPYTLTFADFSDDELWKIMCDKIEAKYGGRMKVDDDMGGLYMHIAIRRLGLGRGSKSFGNARAVENLLATISERQALRIRNEVRKHKNDQHNHGDPDRFFFKKEDLIGPDPSQASKDSQAWKELEKLIGLDSVKKSVKQLFRMIEFNYKRELAERNPVRVPLNQVFVGNPGTGKTTVARLYGQILADLGLLSRGDVVLKNPSDFIGDAVGKSEANTRAILASTVGKVLVIDEAYMLHPGDMQTDSYRSGVIDTIVAEVQGVLGEDRAIILVGYEDKLKNMFHHANPGLSRRFPIESPFRFDNFTVSELENIMRKKMKEQDLDATDDAYEVARGIFERALMRPNFSNAGEVERLMADAKMNYESRYANVDVLERPFEVVFESQDIDPNFNRTSAGVGTCRKLLEGRVGENVIVKLERFQKLSIVAHKRGLDPRDWVPTNFIFKGPPGTGKTTAALEMGKIFYDIGFLSTSTVVSCTSSDLIGQYIGQTAPKTKLQLQKALGKVLVIEEAQQLKEPHYASEAANELIQFLSMVENKGRIVVVLVGLTDEMNQLMAARPGLSGLFTEEIKFENIGPDKCVSLLNHELQKGQVEAPFLEDPSSTAYKKVLEYFNDVNRLSTWSNAHHIQALAKSIGFTHLQEMVDNTASD</sequence>
<dbReference type="GO" id="GO:0005524">
    <property type="term" value="F:ATP binding"/>
    <property type="evidence" value="ECO:0007669"/>
    <property type="project" value="UniProtKB-KW"/>
</dbReference>
<dbReference type="GO" id="GO:0016887">
    <property type="term" value="F:ATP hydrolysis activity"/>
    <property type="evidence" value="ECO:0007669"/>
    <property type="project" value="InterPro"/>
</dbReference>
<dbReference type="Gene3D" id="1.10.8.60">
    <property type="match status" value="2"/>
</dbReference>
<keyword evidence="2" id="KW-0547">Nucleotide-binding</keyword>
<evidence type="ECO:0000313" key="6">
    <source>
        <dbReference type="Proteomes" id="UP000799772"/>
    </source>
</evidence>
<dbReference type="AlphaFoldDB" id="A0A9P4M5S1"/>
<dbReference type="FunFam" id="1.10.8.60:FF:000160">
    <property type="entry name" value="WGS project CABT00000000 data, contig 2.55"/>
    <property type="match status" value="1"/>
</dbReference>
<keyword evidence="6" id="KW-1185">Reference proteome</keyword>
<feature type="domain" description="AAA+ ATPase" evidence="4">
    <location>
        <begin position="82"/>
        <end position="200"/>
    </location>
</feature>
<name>A0A9P4M5S1_9PEZI</name>
<evidence type="ECO:0000313" key="5">
    <source>
        <dbReference type="EMBL" id="KAF2095592.1"/>
    </source>
</evidence>
<dbReference type="PANTHER" id="PTHR43392">
    <property type="entry name" value="AAA-TYPE ATPASE FAMILY PROTEIN / ANKYRIN REPEAT FAMILY PROTEIN"/>
    <property type="match status" value="1"/>
</dbReference>
<evidence type="ECO:0000259" key="4">
    <source>
        <dbReference type="SMART" id="SM00382"/>
    </source>
</evidence>
<dbReference type="OrthoDB" id="2423195at2759"/>
<dbReference type="FunFam" id="3.40.50.300:FF:000216">
    <property type="entry name" value="Type VII secretion ATPase EccA"/>
    <property type="match status" value="2"/>
</dbReference>
<dbReference type="InterPro" id="IPR027417">
    <property type="entry name" value="P-loop_NTPase"/>
</dbReference>
<protein>
    <submittedName>
        <fullName evidence="5">P-loop containing nucleoside triphosphate hydrolase protein</fullName>
    </submittedName>
</protein>
<accession>A0A9P4M5S1</accession>